<evidence type="ECO:0000313" key="2">
    <source>
        <dbReference type="Proteomes" id="UP000019241"/>
    </source>
</evidence>
<sequence length="21" mass="2440">MNYELIFLAAGQGKRMNAKRK</sequence>
<evidence type="ECO:0000313" key="1">
    <source>
        <dbReference type="EMBL" id="EUJ44830.1"/>
    </source>
</evidence>
<proteinExistence type="predicted"/>
<organism evidence="1 2">
    <name type="scientific">Listeria fleischmannii FSL S10-1203</name>
    <dbReference type="NCBI Taxonomy" id="1265822"/>
    <lineage>
        <taxon>Bacteria</taxon>
        <taxon>Bacillati</taxon>
        <taxon>Bacillota</taxon>
        <taxon>Bacilli</taxon>
        <taxon>Bacillales</taxon>
        <taxon>Listeriaceae</taxon>
        <taxon>Listeria</taxon>
    </lineage>
</organism>
<comment type="caution">
    <text evidence="1">The sequence shown here is derived from an EMBL/GenBank/DDBJ whole genome shotgun (WGS) entry which is preliminary data.</text>
</comment>
<dbReference type="EMBL" id="AODM01000081">
    <property type="protein sequence ID" value="EUJ44830.1"/>
    <property type="molecule type" value="Genomic_DNA"/>
</dbReference>
<accession>W7D6Z5</accession>
<name>W7D6Z5_9LIST</name>
<evidence type="ECO:0008006" key="3">
    <source>
        <dbReference type="Google" id="ProtNLM"/>
    </source>
</evidence>
<dbReference type="Proteomes" id="UP000019241">
    <property type="component" value="Unassembled WGS sequence"/>
</dbReference>
<reference evidence="1 2" key="1">
    <citation type="submission" date="2012-12" db="EMBL/GenBank/DDBJ databases">
        <title>Novel taxa of Listeriaceae from agricultural environments in the United States.</title>
        <authorList>
            <person name="den Bakker H.C."/>
            <person name="Allred A."/>
            <person name="Warchocki S."/>
            <person name="Wright E.M."/>
            <person name="Burrell A."/>
            <person name="Nightingale K.K."/>
            <person name="Kephart D."/>
            <person name="Wiedmann M."/>
        </authorList>
    </citation>
    <scope>NUCLEOTIDE SEQUENCE [LARGE SCALE GENOMIC DNA]</scope>
    <source>
        <strain evidence="1 2">FSL S10-1203</strain>
    </source>
</reference>
<gene>
    <name evidence="1" type="ORF">MCOL2_19499</name>
</gene>
<protein>
    <recommendedName>
        <fullName evidence="3">2-C-methyl-D-erythritol 4-phosphate cytidylyltransferase</fullName>
    </recommendedName>
</protein>
<dbReference type="AlphaFoldDB" id="W7D6Z5"/>